<comment type="caution">
    <text evidence="1">The sequence shown here is derived from an EMBL/GenBank/DDBJ whole genome shotgun (WGS) entry which is preliminary data.</text>
</comment>
<dbReference type="AlphaFoldDB" id="A0AA46DBU6"/>
<reference evidence="1 2" key="1">
    <citation type="submission" date="2019-03" db="EMBL/GenBank/DDBJ databases">
        <title>Genomic Encyclopedia of Type Strains, Phase IV (KMG-IV): sequencing the most valuable type-strain genomes for metagenomic binning, comparative biology and taxonomic classification.</title>
        <authorList>
            <person name="Goeker M."/>
        </authorList>
    </citation>
    <scope>NUCLEOTIDE SEQUENCE [LARGE SCALE GENOMIC DNA]</scope>
    <source>
        <strain evidence="1 2">DSM 15264</strain>
    </source>
</reference>
<evidence type="ECO:0000313" key="1">
    <source>
        <dbReference type="EMBL" id="TCP03139.1"/>
    </source>
</evidence>
<sequence>MIHTTVPLADAVGKHISHFCPFELGTQDDLNHCAHLVSHLMGYEFGSTCKNRTWAEKQRPEKGATIRVNEIFNQCLDRGAWADRPAHLSSCLIFVTHKSNMDRPGHLLRMKDGSKKHIGIYVAGTVWHYSNSADKIVQDTEMGFMRTFERAYHLPGETVTFYYGAFL</sequence>
<protein>
    <submittedName>
        <fullName evidence="1">Uncharacterized protein</fullName>
    </submittedName>
</protein>
<organism evidence="1 2">
    <name type="scientific">Caldimonas thermodepolymerans</name>
    <dbReference type="NCBI Taxonomy" id="215580"/>
    <lineage>
        <taxon>Bacteria</taxon>
        <taxon>Pseudomonadati</taxon>
        <taxon>Pseudomonadota</taxon>
        <taxon>Betaproteobacteria</taxon>
        <taxon>Burkholderiales</taxon>
        <taxon>Sphaerotilaceae</taxon>
        <taxon>Caldimonas</taxon>
    </lineage>
</organism>
<dbReference type="Proteomes" id="UP000294772">
    <property type="component" value="Unassembled WGS sequence"/>
</dbReference>
<evidence type="ECO:0000313" key="2">
    <source>
        <dbReference type="Proteomes" id="UP000294772"/>
    </source>
</evidence>
<name>A0AA46DBU6_9BURK</name>
<dbReference type="EMBL" id="SLXF01000014">
    <property type="protein sequence ID" value="TCP03139.1"/>
    <property type="molecule type" value="Genomic_DNA"/>
</dbReference>
<dbReference type="RefSeq" id="WP_132766256.1">
    <property type="nucleotide sequence ID" value="NZ_CP110416.1"/>
</dbReference>
<proteinExistence type="predicted"/>
<accession>A0AA46DBU6</accession>
<gene>
    <name evidence="1" type="ORF">EV676_11418</name>
</gene>